<evidence type="ECO:0000313" key="2">
    <source>
        <dbReference type="Proteomes" id="UP001152523"/>
    </source>
</evidence>
<reference evidence="1" key="1">
    <citation type="submission" date="2022-07" db="EMBL/GenBank/DDBJ databases">
        <authorList>
            <person name="Macas J."/>
            <person name="Novak P."/>
            <person name="Neumann P."/>
        </authorList>
    </citation>
    <scope>NUCLEOTIDE SEQUENCE</scope>
</reference>
<gene>
    <name evidence="1" type="ORF">CEPIT_LOCUS38505</name>
</gene>
<name>A0AAV0FYA5_9ASTE</name>
<dbReference type="Proteomes" id="UP001152523">
    <property type="component" value="Unassembled WGS sequence"/>
</dbReference>
<dbReference type="EMBL" id="CAMAPF010001023">
    <property type="protein sequence ID" value="CAH9140627.1"/>
    <property type="molecule type" value="Genomic_DNA"/>
</dbReference>
<evidence type="ECO:0000313" key="1">
    <source>
        <dbReference type="EMBL" id="CAH9140627.1"/>
    </source>
</evidence>
<protein>
    <submittedName>
        <fullName evidence="1">Uncharacterized protein</fullName>
    </submittedName>
</protein>
<comment type="caution">
    <text evidence="1">The sequence shown here is derived from an EMBL/GenBank/DDBJ whole genome shotgun (WGS) entry which is preliminary data.</text>
</comment>
<dbReference type="AlphaFoldDB" id="A0AAV0FYA5"/>
<sequence>MRHRGRKEIPTTNVLAVCDFNLLFTYVLTRWEGSAHDSLIFLDTRNNPTLNFLKPPTNTLFFKGPVQNCFFETNLHESKKNLVRFLHEFCTSSKSLQMVQQLRLFKYIPF</sequence>
<organism evidence="1 2">
    <name type="scientific">Cuscuta epithymum</name>
    <dbReference type="NCBI Taxonomy" id="186058"/>
    <lineage>
        <taxon>Eukaryota</taxon>
        <taxon>Viridiplantae</taxon>
        <taxon>Streptophyta</taxon>
        <taxon>Embryophyta</taxon>
        <taxon>Tracheophyta</taxon>
        <taxon>Spermatophyta</taxon>
        <taxon>Magnoliopsida</taxon>
        <taxon>eudicotyledons</taxon>
        <taxon>Gunneridae</taxon>
        <taxon>Pentapetalae</taxon>
        <taxon>asterids</taxon>
        <taxon>lamiids</taxon>
        <taxon>Solanales</taxon>
        <taxon>Convolvulaceae</taxon>
        <taxon>Cuscuteae</taxon>
        <taxon>Cuscuta</taxon>
        <taxon>Cuscuta subgen. Cuscuta</taxon>
    </lineage>
</organism>
<accession>A0AAV0FYA5</accession>
<proteinExistence type="predicted"/>
<keyword evidence="2" id="KW-1185">Reference proteome</keyword>